<organism evidence="12 13">
    <name type="scientific">Zooshikella harenae</name>
    <dbReference type="NCBI Taxonomy" id="2827238"/>
    <lineage>
        <taxon>Bacteria</taxon>
        <taxon>Pseudomonadati</taxon>
        <taxon>Pseudomonadota</taxon>
        <taxon>Gammaproteobacteria</taxon>
        <taxon>Oceanospirillales</taxon>
        <taxon>Zooshikellaceae</taxon>
        <taxon>Zooshikella</taxon>
    </lineage>
</organism>
<accession>A0ABS5Z9A3</accession>
<comment type="subcellular location">
    <subcellularLocation>
        <location evidence="2">Cytoplasm</location>
    </subcellularLocation>
</comment>
<evidence type="ECO:0000313" key="12">
    <source>
        <dbReference type="EMBL" id="MBU2710473.1"/>
    </source>
</evidence>
<evidence type="ECO:0000256" key="6">
    <source>
        <dbReference type="ARBA" id="ARBA00022490"/>
    </source>
</evidence>
<dbReference type="InterPro" id="IPR051472">
    <property type="entry name" value="T3SS_Stator/FliH"/>
</dbReference>
<sequence>MPKSQESTIIRGEAAKAFQKLGLPNFAGAKHLVRSQAKNDPKGQYYIPKESVHYVPRSAVKPEKTAHSATADSPPPKVDSQAIKPKIQPSHEQKAKSKNRVENKAKDASEAIPSAVTHYPPTTTGSEHSALTVEALLEALDKARDKGYQDGFALGQQEGKTSGLGEGQKQGYEEGYQKGVQEGQQAGRQAIQGELQQVQQQLASVLDGLFQPLSEQDEQLTKVLVDMVTQIARNVIHRELHADSSQITTLVKEAMRMLPAGGQAIRVYLHPQDLGYIRDLQQQLQATWQLLPDEQLLPGGCCVETNHSIVDASVASRLAHYVDAIAEQHLHVHAVSLEQMQHQESPDPSSVKVSNSVEKTKPLTSSDSKGKPNESQTSGTD</sequence>
<feature type="compositionally biased region" description="Basic and acidic residues" evidence="10">
    <location>
        <begin position="89"/>
        <end position="109"/>
    </location>
</feature>
<comment type="function">
    <text evidence="1">Needed for flagellar regrowth and assembly.</text>
</comment>
<protein>
    <recommendedName>
        <fullName evidence="4">Flagellar assembly protein FliH</fullName>
    </recommendedName>
</protein>
<evidence type="ECO:0000256" key="1">
    <source>
        <dbReference type="ARBA" id="ARBA00003041"/>
    </source>
</evidence>
<dbReference type="Pfam" id="PF02108">
    <property type="entry name" value="FliH"/>
    <property type="match status" value="1"/>
</dbReference>
<dbReference type="RefSeq" id="WP_215818635.1">
    <property type="nucleotide sequence ID" value="NZ_JAGSOY010000007.1"/>
</dbReference>
<dbReference type="PANTHER" id="PTHR34982:SF1">
    <property type="entry name" value="FLAGELLAR ASSEMBLY PROTEIN FLIH"/>
    <property type="match status" value="1"/>
</dbReference>
<reference evidence="12 13" key="1">
    <citation type="submission" date="2021-04" db="EMBL/GenBank/DDBJ databases">
        <authorList>
            <person name="Pira H."/>
            <person name="Risdian C."/>
            <person name="Wink J."/>
        </authorList>
    </citation>
    <scope>NUCLEOTIDE SEQUENCE [LARGE SCALE GENOMIC DNA]</scope>
    <source>
        <strain evidence="12 13">WH53</strain>
    </source>
</reference>
<keyword evidence="12" id="KW-0969">Cilium</keyword>
<dbReference type="SUPFAM" id="SSF160527">
    <property type="entry name" value="V-type ATPase subunit E-like"/>
    <property type="match status" value="1"/>
</dbReference>
<dbReference type="PANTHER" id="PTHR34982">
    <property type="entry name" value="YOP PROTEINS TRANSLOCATION PROTEIN L"/>
    <property type="match status" value="1"/>
</dbReference>
<gene>
    <name evidence="12" type="ORF">KCG35_05335</name>
</gene>
<dbReference type="PRINTS" id="PR01003">
    <property type="entry name" value="FLGFLIH"/>
</dbReference>
<evidence type="ECO:0000313" key="13">
    <source>
        <dbReference type="Proteomes" id="UP000690515"/>
    </source>
</evidence>
<feature type="domain" description="Flagellar assembly protein FliH/Type III secretion system HrpE" evidence="11">
    <location>
        <begin position="197"/>
        <end position="320"/>
    </location>
</feature>
<keyword evidence="5" id="KW-0813">Transport</keyword>
<evidence type="ECO:0000256" key="9">
    <source>
        <dbReference type="ARBA" id="ARBA00023225"/>
    </source>
</evidence>
<proteinExistence type="inferred from homology"/>
<feature type="region of interest" description="Disordered" evidence="10">
    <location>
        <begin position="57"/>
        <end position="109"/>
    </location>
</feature>
<evidence type="ECO:0000256" key="7">
    <source>
        <dbReference type="ARBA" id="ARBA00022795"/>
    </source>
</evidence>
<keyword evidence="12" id="KW-0966">Cell projection</keyword>
<comment type="caution">
    <text evidence="12">The sequence shown here is derived from an EMBL/GenBank/DDBJ whole genome shotgun (WGS) entry which is preliminary data.</text>
</comment>
<keyword evidence="8" id="KW-0653">Protein transport</keyword>
<evidence type="ECO:0000256" key="8">
    <source>
        <dbReference type="ARBA" id="ARBA00022927"/>
    </source>
</evidence>
<dbReference type="InterPro" id="IPR018035">
    <property type="entry name" value="Flagellar_FliH/T3SS_HrpE"/>
</dbReference>
<evidence type="ECO:0000256" key="10">
    <source>
        <dbReference type="SAM" id="MobiDB-lite"/>
    </source>
</evidence>
<evidence type="ECO:0000256" key="3">
    <source>
        <dbReference type="ARBA" id="ARBA00006602"/>
    </source>
</evidence>
<evidence type="ECO:0000256" key="5">
    <source>
        <dbReference type="ARBA" id="ARBA00022448"/>
    </source>
</evidence>
<keyword evidence="9" id="KW-1006">Bacterial flagellum protein export</keyword>
<dbReference type="InterPro" id="IPR000563">
    <property type="entry name" value="Flag_FliH"/>
</dbReference>
<keyword evidence="12" id="KW-0282">Flagellum</keyword>
<evidence type="ECO:0000259" key="11">
    <source>
        <dbReference type="Pfam" id="PF02108"/>
    </source>
</evidence>
<keyword evidence="13" id="KW-1185">Reference proteome</keyword>
<name>A0ABS5Z9A3_9GAMM</name>
<evidence type="ECO:0000256" key="2">
    <source>
        <dbReference type="ARBA" id="ARBA00004496"/>
    </source>
</evidence>
<keyword evidence="7" id="KW-1005">Bacterial flagellum biogenesis</keyword>
<comment type="similarity">
    <text evidence="3">Belongs to the FliH family.</text>
</comment>
<feature type="region of interest" description="Disordered" evidence="10">
    <location>
        <begin position="339"/>
        <end position="381"/>
    </location>
</feature>
<dbReference type="EMBL" id="JAGSOY010000007">
    <property type="protein sequence ID" value="MBU2710473.1"/>
    <property type="molecule type" value="Genomic_DNA"/>
</dbReference>
<dbReference type="Proteomes" id="UP000690515">
    <property type="component" value="Unassembled WGS sequence"/>
</dbReference>
<evidence type="ECO:0000256" key="4">
    <source>
        <dbReference type="ARBA" id="ARBA00016507"/>
    </source>
</evidence>
<keyword evidence="6" id="KW-0963">Cytoplasm</keyword>